<dbReference type="SUPFAM" id="SSF54849">
    <property type="entry name" value="GroEL-intermediate domain like"/>
    <property type="match status" value="1"/>
</dbReference>
<sequence>MLAGQPVIILKDNVERTRGQEAQRSNIAAAKAIASAVRTTLGPRGMDKMLVSSTGDVVITNDGATILHEISVQHPGAKMVIEVAETQDDEVGDGTTTACILVGSLMEQAEQMLVKQIHPTIIAQGYRLGMQKALEILNTMALKIDATDRDALLKIADTSMTGKSIESVKGKLNGIVVDAVMSVGETKNGKVVVDRDDIMIKKQTGESMDDAELIRGIVIDKSRVSEQMPSKVVEAKVALIASPLEVTKTQVKSKIKITDSAQMNAFGASERESLKKLADAVIAAGANVLLCQKGIADAVQFYLAKAGVLAVDDVKEKDMKYAAKALHATIVNKTEDLTAADLGYAALVAEKEDANLITISGCKNPKAITILLRGSTDYLIDELERAVVDGTSVVADAMEDGTFVVGGGAIETELLLKLREYAESVGGRVQIPLEAFANVFEAVPLTLAENSGYNPLDKLVALKSAHSNGQKFAGLNVYTGEIVDMFEAGVIEPLRVKKQAIQSAAETASMLIRVDDMMITQNRAPGQ</sequence>
<dbReference type="SUPFAM" id="SSF52029">
    <property type="entry name" value="GroEL apical domain-like"/>
    <property type="match status" value="1"/>
</dbReference>
<dbReference type="InterPro" id="IPR002194">
    <property type="entry name" value="Chaperonin_TCP-1_CS"/>
</dbReference>
<dbReference type="RefSeq" id="WP_012619282.1">
    <property type="nucleotide sequence ID" value="NC_011832.1"/>
</dbReference>
<dbReference type="NCBIfam" id="NF041083">
    <property type="entry name" value="thermosome_beta"/>
    <property type="match status" value="1"/>
</dbReference>
<dbReference type="KEGG" id="mpl:Mpal_2699"/>
<keyword evidence="4 5" id="KW-0143">Chaperone</keyword>
<comment type="similarity">
    <text evidence="1 5">Belongs to the TCP-1 chaperonin family.</text>
</comment>
<dbReference type="SUPFAM" id="SSF48592">
    <property type="entry name" value="GroEL equatorial domain-like"/>
    <property type="match status" value="1"/>
</dbReference>
<dbReference type="NCBIfam" id="NF041082">
    <property type="entry name" value="thermosome_alpha"/>
    <property type="match status" value="1"/>
</dbReference>
<evidence type="ECO:0000256" key="3">
    <source>
        <dbReference type="ARBA" id="ARBA00022840"/>
    </source>
</evidence>
<reference evidence="6 7" key="1">
    <citation type="journal article" date="2015" name="Genome Announc.">
        <title>Complete Genome Sequence of Methanosphaerula palustris E1-9CT, a Hydrogenotrophic Methanogen Isolated from a Minerotrophic Fen Peatland.</title>
        <authorList>
            <person name="Cadillo-Quiroz H."/>
            <person name="Browne P."/>
            <person name="Kyrpides N."/>
            <person name="Woyke T."/>
            <person name="Goodwin L."/>
            <person name="Detter C."/>
            <person name="Yavitt J.B."/>
            <person name="Zinder S.H."/>
        </authorList>
    </citation>
    <scope>NUCLEOTIDE SEQUENCE [LARGE SCALE GENOMIC DNA]</scope>
    <source>
        <strain evidence="7">ATCC BAA-1556 / DSM 19958 / E1-9c</strain>
    </source>
</reference>
<dbReference type="Pfam" id="PF00118">
    <property type="entry name" value="Cpn60_TCP1"/>
    <property type="match status" value="1"/>
</dbReference>
<evidence type="ECO:0000256" key="4">
    <source>
        <dbReference type="ARBA" id="ARBA00023186"/>
    </source>
</evidence>
<protein>
    <submittedName>
        <fullName evidence="6">Chaperonin Cpn60/TCP-1</fullName>
    </submittedName>
</protein>
<accession>B8GFT0</accession>
<dbReference type="InterPro" id="IPR027410">
    <property type="entry name" value="TCP-1-like_intermed_sf"/>
</dbReference>
<evidence type="ECO:0000313" key="7">
    <source>
        <dbReference type="Proteomes" id="UP000002457"/>
    </source>
</evidence>
<name>B8GFT0_METPE</name>
<dbReference type="PROSITE" id="PS00751">
    <property type="entry name" value="TCP1_2"/>
    <property type="match status" value="1"/>
</dbReference>
<keyword evidence="7" id="KW-1185">Reference proteome</keyword>
<dbReference type="GeneID" id="7272580"/>
<dbReference type="AlphaFoldDB" id="B8GFT0"/>
<dbReference type="eggNOG" id="arCOG01257">
    <property type="taxonomic scope" value="Archaea"/>
</dbReference>
<dbReference type="PRINTS" id="PR00304">
    <property type="entry name" value="TCOMPLEXTCP1"/>
</dbReference>
<dbReference type="Gene3D" id="3.30.260.10">
    <property type="entry name" value="TCP-1-like chaperonin intermediate domain"/>
    <property type="match status" value="1"/>
</dbReference>
<organism evidence="6 7">
    <name type="scientific">Methanosphaerula palustris (strain ATCC BAA-1556 / DSM 19958 / E1-9c)</name>
    <dbReference type="NCBI Taxonomy" id="521011"/>
    <lineage>
        <taxon>Archaea</taxon>
        <taxon>Methanobacteriati</taxon>
        <taxon>Methanobacteriota</taxon>
        <taxon>Stenosarchaea group</taxon>
        <taxon>Methanomicrobia</taxon>
        <taxon>Methanomicrobiales</taxon>
        <taxon>Methanoregulaceae</taxon>
        <taxon>Methanosphaerula</taxon>
    </lineage>
</organism>
<dbReference type="STRING" id="521011.Mpal_2699"/>
<dbReference type="Proteomes" id="UP000002457">
    <property type="component" value="Chromosome"/>
</dbReference>
<dbReference type="InterPro" id="IPR027409">
    <property type="entry name" value="GroEL-like_apical_dom_sf"/>
</dbReference>
<dbReference type="PANTHER" id="PTHR11353">
    <property type="entry name" value="CHAPERONIN"/>
    <property type="match status" value="1"/>
</dbReference>
<dbReference type="PROSITE" id="PS00995">
    <property type="entry name" value="TCP1_3"/>
    <property type="match status" value="1"/>
</dbReference>
<dbReference type="GO" id="GO:0005524">
    <property type="term" value="F:ATP binding"/>
    <property type="evidence" value="ECO:0007669"/>
    <property type="project" value="UniProtKB-KW"/>
</dbReference>
<gene>
    <name evidence="6" type="ordered locus">Mpal_2699</name>
</gene>
<dbReference type="Gene3D" id="3.50.7.10">
    <property type="entry name" value="GroEL"/>
    <property type="match status" value="1"/>
</dbReference>
<evidence type="ECO:0000313" key="6">
    <source>
        <dbReference type="EMBL" id="ACL17963.1"/>
    </source>
</evidence>
<dbReference type="GO" id="GO:0140662">
    <property type="term" value="F:ATP-dependent protein folding chaperone"/>
    <property type="evidence" value="ECO:0007669"/>
    <property type="project" value="InterPro"/>
</dbReference>
<dbReference type="InterPro" id="IPR002423">
    <property type="entry name" value="Cpn60/GroEL/TCP-1"/>
</dbReference>
<dbReference type="OrthoDB" id="9362at2157"/>
<dbReference type="HOGENOM" id="CLU_008891_7_3_2"/>
<dbReference type="InterPro" id="IPR027413">
    <property type="entry name" value="GROEL-like_equatorial_sf"/>
</dbReference>
<dbReference type="Gene3D" id="1.10.560.10">
    <property type="entry name" value="GroEL-like equatorial domain"/>
    <property type="match status" value="1"/>
</dbReference>
<dbReference type="InterPro" id="IPR053374">
    <property type="entry name" value="TCP-1_chaperonin"/>
</dbReference>
<evidence type="ECO:0000256" key="1">
    <source>
        <dbReference type="ARBA" id="ARBA00008020"/>
    </source>
</evidence>
<dbReference type="EMBL" id="CP001338">
    <property type="protein sequence ID" value="ACL17963.1"/>
    <property type="molecule type" value="Genomic_DNA"/>
</dbReference>
<dbReference type="GO" id="GO:0051082">
    <property type="term" value="F:unfolded protein binding"/>
    <property type="evidence" value="ECO:0007669"/>
    <property type="project" value="InterPro"/>
</dbReference>
<keyword evidence="3 5" id="KW-0067">ATP-binding</keyword>
<dbReference type="InterPro" id="IPR017998">
    <property type="entry name" value="Chaperone_TCP-1"/>
</dbReference>
<evidence type="ECO:0000256" key="5">
    <source>
        <dbReference type="RuleBase" id="RU004187"/>
    </source>
</evidence>
<dbReference type="InterPro" id="IPR054827">
    <property type="entry name" value="thermosome_alpha"/>
</dbReference>
<dbReference type="PROSITE" id="PS00750">
    <property type="entry name" value="TCP1_1"/>
    <property type="match status" value="1"/>
</dbReference>
<proteinExistence type="inferred from homology"/>
<dbReference type="GO" id="GO:0016887">
    <property type="term" value="F:ATP hydrolysis activity"/>
    <property type="evidence" value="ECO:0007669"/>
    <property type="project" value="InterPro"/>
</dbReference>
<keyword evidence="2 5" id="KW-0547">Nucleotide-binding</keyword>
<evidence type="ECO:0000256" key="2">
    <source>
        <dbReference type="ARBA" id="ARBA00022741"/>
    </source>
</evidence>